<sequence length="122" mass="13618">MFCRTTLPRPRHVCGGAAARRQVATFAGIAEFRLGERRKISTHRPWKVPGGREIFLVLTFEAAGEAGLAAFRRRFLDGVWRWYLTFGGFAAIGKPLCEYGALVISALGRACSRPLHVRSSRR</sequence>
<proteinExistence type="predicted"/>
<dbReference type="Proteomes" id="UP001500683">
    <property type="component" value="Unassembled WGS sequence"/>
</dbReference>
<reference evidence="2" key="1">
    <citation type="journal article" date="2019" name="Int. J. Syst. Evol. Microbiol.">
        <title>The Global Catalogue of Microorganisms (GCM) 10K type strain sequencing project: providing services to taxonomists for standard genome sequencing and annotation.</title>
        <authorList>
            <consortium name="The Broad Institute Genomics Platform"/>
            <consortium name="The Broad Institute Genome Sequencing Center for Infectious Disease"/>
            <person name="Wu L."/>
            <person name="Ma J."/>
        </authorList>
    </citation>
    <scope>NUCLEOTIDE SEQUENCE [LARGE SCALE GENOMIC DNA]</scope>
    <source>
        <strain evidence="2">JCM 16702</strain>
    </source>
</reference>
<organism evidence="1 2">
    <name type="scientific">Actinomadura miaoliensis</name>
    <dbReference type="NCBI Taxonomy" id="430685"/>
    <lineage>
        <taxon>Bacteria</taxon>
        <taxon>Bacillati</taxon>
        <taxon>Actinomycetota</taxon>
        <taxon>Actinomycetes</taxon>
        <taxon>Streptosporangiales</taxon>
        <taxon>Thermomonosporaceae</taxon>
        <taxon>Actinomadura</taxon>
    </lineage>
</organism>
<keyword evidence="2" id="KW-1185">Reference proteome</keyword>
<protein>
    <submittedName>
        <fullName evidence="1">Uncharacterized protein</fullName>
    </submittedName>
</protein>
<accession>A0ABP7WSV5</accession>
<evidence type="ECO:0000313" key="2">
    <source>
        <dbReference type="Proteomes" id="UP001500683"/>
    </source>
</evidence>
<gene>
    <name evidence="1" type="ORF">GCM10022214_69220</name>
</gene>
<comment type="caution">
    <text evidence="1">The sequence shown here is derived from an EMBL/GenBank/DDBJ whole genome shotgun (WGS) entry which is preliminary data.</text>
</comment>
<evidence type="ECO:0000313" key="1">
    <source>
        <dbReference type="EMBL" id="GAA4095958.1"/>
    </source>
</evidence>
<dbReference type="EMBL" id="BAAAZG010000053">
    <property type="protein sequence ID" value="GAA4095958.1"/>
    <property type="molecule type" value="Genomic_DNA"/>
</dbReference>
<name>A0ABP7WSV5_9ACTN</name>